<dbReference type="CDD" id="cd03784">
    <property type="entry name" value="GT1_Gtf-like"/>
    <property type="match status" value="1"/>
</dbReference>
<keyword evidence="2" id="KW-0328">Glycosyltransferase</keyword>
<keyword evidence="4" id="KW-0472">Membrane</keyword>
<dbReference type="InterPro" id="IPR050271">
    <property type="entry name" value="UDP-glycosyltransferase"/>
</dbReference>
<keyword evidence="4" id="KW-0812">Transmembrane</keyword>
<dbReference type="InParanoid" id="A0A7R8UCH0"/>
<dbReference type="Pfam" id="PF00201">
    <property type="entry name" value="UDPGT"/>
    <property type="match status" value="1"/>
</dbReference>
<dbReference type="FunCoup" id="A0A7R8UCH0">
    <property type="interactions" value="195"/>
</dbReference>
<evidence type="ECO:0000313" key="6">
    <source>
        <dbReference type="Proteomes" id="UP000594454"/>
    </source>
</evidence>
<dbReference type="OrthoDB" id="5835829at2759"/>
<evidence type="ECO:0000256" key="4">
    <source>
        <dbReference type="SAM" id="Phobius"/>
    </source>
</evidence>
<name>A0A7R8UCH0_HERIL</name>
<comment type="similarity">
    <text evidence="1">Belongs to the UDP-glycosyltransferase family.</text>
</comment>
<evidence type="ECO:0000256" key="2">
    <source>
        <dbReference type="ARBA" id="ARBA00022676"/>
    </source>
</evidence>
<reference evidence="5 6" key="1">
    <citation type="submission" date="2020-11" db="EMBL/GenBank/DDBJ databases">
        <authorList>
            <person name="Wallbank WR R."/>
            <person name="Pardo Diaz C."/>
            <person name="Kozak K."/>
            <person name="Martin S."/>
            <person name="Jiggins C."/>
            <person name="Moest M."/>
            <person name="Warren A I."/>
            <person name="Generalovic N T."/>
            <person name="Byers J.R.P. K."/>
            <person name="Montejo-Kovacevich G."/>
            <person name="Yen C E."/>
        </authorList>
    </citation>
    <scope>NUCLEOTIDE SEQUENCE [LARGE SCALE GENOMIC DNA]</scope>
</reference>
<gene>
    <name evidence="5" type="ORF">HERILL_LOCUS1533</name>
</gene>
<keyword evidence="4" id="KW-1133">Transmembrane helix</keyword>
<protein>
    <recommendedName>
        <fullName evidence="7">UDP-glucuronosyltransferase</fullName>
    </recommendedName>
</protein>
<dbReference type="InterPro" id="IPR002213">
    <property type="entry name" value="UDP_glucos_trans"/>
</dbReference>
<organism evidence="5 6">
    <name type="scientific">Hermetia illucens</name>
    <name type="common">Black soldier fly</name>
    <dbReference type="NCBI Taxonomy" id="343691"/>
    <lineage>
        <taxon>Eukaryota</taxon>
        <taxon>Metazoa</taxon>
        <taxon>Ecdysozoa</taxon>
        <taxon>Arthropoda</taxon>
        <taxon>Hexapoda</taxon>
        <taxon>Insecta</taxon>
        <taxon>Pterygota</taxon>
        <taxon>Neoptera</taxon>
        <taxon>Endopterygota</taxon>
        <taxon>Diptera</taxon>
        <taxon>Brachycera</taxon>
        <taxon>Stratiomyomorpha</taxon>
        <taxon>Stratiomyidae</taxon>
        <taxon>Hermetiinae</taxon>
        <taxon>Hermetia</taxon>
    </lineage>
</organism>
<dbReference type="PANTHER" id="PTHR48043">
    <property type="entry name" value="EG:EG0003.4 PROTEIN-RELATED"/>
    <property type="match status" value="1"/>
</dbReference>
<feature type="transmembrane region" description="Helical" evidence="4">
    <location>
        <begin position="433"/>
        <end position="452"/>
    </location>
</feature>
<keyword evidence="3" id="KW-0808">Transferase</keyword>
<dbReference type="SUPFAM" id="SSF53756">
    <property type="entry name" value="UDP-Glycosyltransferase/glycogen phosphorylase"/>
    <property type="match status" value="1"/>
</dbReference>
<dbReference type="Proteomes" id="UP000594454">
    <property type="component" value="Chromosome 1"/>
</dbReference>
<sequence>MEPLIERGHDVTIVTTLPLKDSAKRYRHIQVSVPPTPKELISGYVNTSKSAYGFLQNTLKGIEFSLEYNNLTLHDPQMRRLMGEETFDLVVFGEFFNTFQIGVAAHFKCPIVMTFTHRPMKVVNDIIGNPLEVTYVPELFMEAAQPLGFLDRVKNLLMVLLMNISFGPYLDYRMENLYKYNFPPEKYPTYNEMLKNVSLILTCSHFSGGIIRPNVPAIVEIGGIQVKPKPNPLPKDIKQFLDGTSKYGAVYLSLGTIVRSADMNSETIKIFYKVLSGLKQRVIWKWEENAPPGKASNILFRKWLPQDYILAHPNIKLFITHGGHGSVVESEYHGVPMVGTPLFADQFSNMDAVQKAGHGLTLGKGKITAENLKSTVEEVLHNPTYRNKVQAFSRIYRDRPMSPRDTAAYWIEYVIRHRGAKHMQSPAVHMNFIQLYGLDVFGFLFAIFSVIFKTLAFMFRKVIHLLFGIKCSNQNKNSSKQKKN</sequence>
<accession>A0A7R8UCH0</accession>
<dbReference type="EMBL" id="LR899009">
    <property type="protein sequence ID" value="CAD7078253.1"/>
    <property type="molecule type" value="Genomic_DNA"/>
</dbReference>
<dbReference type="AlphaFoldDB" id="A0A7R8UCH0"/>
<dbReference type="FunFam" id="3.40.50.2000:FF:000050">
    <property type="entry name" value="UDP-glucuronosyltransferase"/>
    <property type="match status" value="1"/>
</dbReference>
<evidence type="ECO:0008006" key="7">
    <source>
        <dbReference type="Google" id="ProtNLM"/>
    </source>
</evidence>
<proteinExistence type="inferred from homology"/>
<keyword evidence="6" id="KW-1185">Reference proteome</keyword>
<evidence type="ECO:0000313" key="5">
    <source>
        <dbReference type="EMBL" id="CAD7078253.1"/>
    </source>
</evidence>
<dbReference type="Gene3D" id="3.40.50.2000">
    <property type="entry name" value="Glycogen Phosphorylase B"/>
    <property type="match status" value="2"/>
</dbReference>
<evidence type="ECO:0000256" key="3">
    <source>
        <dbReference type="ARBA" id="ARBA00022679"/>
    </source>
</evidence>
<evidence type="ECO:0000256" key="1">
    <source>
        <dbReference type="ARBA" id="ARBA00009995"/>
    </source>
</evidence>
<dbReference type="GO" id="GO:0008194">
    <property type="term" value="F:UDP-glycosyltransferase activity"/>
    <property type="evidence" value="ECO:0007669"/>
    <property type="project" value="InterPro"/>
</dbReference>
<dbReference type="PANTHER" id="PTHR48043:SF159">
    <property type="entry name" value="EG:EG0003.4 PROTEIN-RELATED"/>
    <property type="match status" value="1"/>
</dbReference>